<organism evidence="1 2">
    <name type="scientific">Elysia crispata</name>
    <name type="common">lettuce slug</name>
    <dbReference type="NCBI Taxonomy" id="231223"/>
    <lineage>
        <taxon>Eukaryota</taxon>
        <taxon>Metazoa</taxon>
        <taxon>Spiralia</taxon>
        <taxon>Lophotrochozoa</taxon>
        <taxon>Mollusca</taxon>
        <taxon>Gastropoda</taxon>
        <taxon>Heterobranchia</taxon>
        <taxon>Euthyneura</taxon>
        <taxon>Panpulmonata</taxon>
        <taxon>Sacoglossa</taxon>
        <taxon>Placobranchoidea</taxon>
        <taxon>Plakobranchidae</taxon>
        <taxon>Elysia</taxon>
    </lineage>
</organism>
<dbReference type="EMBL" id="JAWDGP010004318">
    <property type="protein sequence ID" value="KAK3765367.1"/>
    <property type="molecule type" value="Genomic_DNA"/>
</dbReference>
<gene>
    <name evidence="1" type="ORF">RRG08_065123</name>
</gene>
<evidence type="ECO:0000313" key="2">
    <source>
        <dbReference type="Proteomes" id="UP001283361"/>
    </source>
</evidence>
<dbReference type="Proteomes" id="UP001283361">
    <property type="component" value="Unassembled WGS sequence"/>
</dbReference>
<keyword evidence="2" id="KW-1185">Reference proteome</keyword>
<proteinExistence type="predicted"/>
<name>A0AAE0Z9P1_9GAST</name>
<dbReference type="AlphaFoldDB" id="A0AAE0Z9P1"/>
<reference evidence="1" key="1">
    <citation type="journal article" date="2023" name="G3 (Bethesda)">
        <title>A reference genome for the long-term kleptoplast-retaining sea slug Elysia crispata morphotype clarki.</title>
        <authorList>
            <person name="Eastman K.E."/>
            <person name="Pendleton A.L."/>
            <person name="Shaikh M.A."/>
            <person name="Suttiyut T."/>
            <person name="Ogas R."/>
            <person name="Tomko P."/>
            <person name="Gavelis G."/>
            <person name="Widhalm J.R."/>
            <person name="Wisecaver J.H."/>
        </authorList>
    </citation>
    <scope>NUCLEOTIDE SEQUENCE</scope>
    <source>
        <strain evidence="1">ECLA1</strain>
    </source>
</reference>
<sequence>MADFGREGEEEVEDYHIRFREDEEMEFFTELALHETERWIQRFGASRRLSVRHDLAEISEEQNCRLVKPSPRSLRGLGVAVGMG</sequence>
<evidence type="ECO:0000313" key="1">
    <source>
        <dbReference type="EMBL" id="KAK3765367.1"/>
    </source>
</evidence>
<protein>
    <submittedName>
        <fullName evidence="1">Uncharacterized protein</fullName>
    </submittedName>
</protein>
<accession>A0AAE0Z9P1</accession>
<comment type="caution">
    <text evidence="1">The sequence shown here is derived from an EMBL/GenBank/DDBJ whole genome shotgun (WGS) entry which is preliminary data.</text>
</comment>